<dbReference type="GO" id="GO:0003676">
    <property type="term" value="F:nucleic acid binding"/>
    <property type="evidence" value="ECO:0007669"/>
    <property type="project" value="InterPro"/>
</dbReference>
<sequence length="190" mass="21204">MKIGKLIYGKVTGFTEIKALGARVRLTFDSVTNANTCLSDNPLKSDGFTASIPSTLVYSLVRIKVSPSIRSPVQCGNCLRFGHTGRFCRSKPRCSHCSEANHKLLSCPTATSTDPTGFYCKGSHISSDRNCPEWIKQKKINKIMAVENVSFPEAVQFNNNNRVIKLTLFLKLYHMIALHLMSRLELTHPQ</sequence>
<keyword evidence="2" id="KW-1185">Reference proteome</keyword>
<dbReference type="GO" id="GO:0008270">
    <property type="term" value="F:zinc ion binding"/>
    <property type="evidence" value="ECO:0007669"/>
    <property type="project" value="InterPro"/>
</dbReference>
<protein>
    <submittedName>
        <fullName evidence="1">Nucleic-acid-binding protein from mobile element jockey</fullName>
    </submittedName>
</protein>
<name>A0A6G0YEB9_APHCR</name>
<comment type="caution">
    <text evidence="1">The sequence shown here is derived from an EMBL/GenBank/DDBJ whole genome shotgun (WGS) entry which is preliminary data.</text>
</comment>
<gene>
    <name evidence="1" type="ORF">FWK35_00021870</name>
</gene>
<accession>A0A6G0YEB9</accession>
<dbReference type="AlphaFoldDB" id="A0A6G0YEB9"/>
<dbReference type="EMBL" id="VUJU01004532">
    <property type="protein sequence ID" value="KAF0754065.1"/>
    <property type="molecule type" value="Genomic_DNA"/>
</dbReference>
<evidence type="ECO:0000313" key="1">
    <source>
        <dbReference type="EMBL" id="KAF0754065.1"/>
    </source>
</evidence>
<reference evidence="1 2" key="1">
    <citation type="submission" date="2019-08" db="EMBL/GenBank/DDBJ databases">
        <title>Whole genome of Aphis craccivora.</title>
        <authorList>
            <person name="Voronova N.V."/>
            <person name="Shulinski R.S."/>
            <person name="Bandarenka Y.V."/>
            <person name="Zhorov D.G."/>
            <person name="Warner D."/>
        </authorList>
    </citation>
    <scope>NUCLEOTIDE SEQUENCE [LARGE SCALE GENOMIC DNA]</scope>
    <source>
        <strain evidence="1">180601</strain>
        <tissue evidence="1">Whole Body</tissue>
    </source>
</reference>
<dbReference type="Proteomes" id="UP000478052">
    <property type="component" value="Unassembled WGS sequence"/>
</dbReference>
<dbReference type="OrthoDB" id="3039988at2759"/>
<organism evidence="1 2">
    <name type="scientific">Aphis craccivora</name>
    <name type="common">Cowpea aphid</name>
    <dbReference type="NCBI Taxonomy" id="307492"/>
    <lineage>
        <taxon>Eukaryota</taxon>
        <taxon>Metazoa</taxon>
        <taxon>Ecdysozoa</taxon>
        <taxon>Arthropoda</taxon>
        <taxon>Hexapoda</taxon>
        <taxon>Insecta</taxon>
        <taxon>Pterygota</taxon>
        <taxon>Neoptera</taxon>
        <taxon>Paraneoptera</taxon>
        <taxon>Hemiptera</taxon>
        <taxon>Sternorrhyncha</taxon>
        <taxon>Aphidomorpha</taxon>
        <taxon>Aphidoidea</taxon>
        <taxon>Aphididae</taxon>
        <taxon>Aphidini</taxon>
        <taxon>Aphis</taxon>
        <taxon>Aphis</taxon>
    </lineage>
</organism>
<dbReference type="SUPFAM" id="SSF57756">
    <property type="entry name" value="Retrovirus zinc finger-like domains"/>
    <property type="match status" value="1"/>
</dbReference>
<proteinExistence type="predicted"/>
<dbReference type="InterPro" id="IPR036875">
    <property type="entry name" value="Znf_CCHC_sf"/>
</dbReference>
<evidence type="ECO:0000313" key="2">
    <source>
        <dbReference type="Proteomes" id="UP000478052"/>
    </source>
</evidence>